<evidence type="ECO:0000256" key="6">
    <source>
        <dbReference type="PROSITE-ProRule" id="PRU00176"/>
    </source>
</evidence>
<accession>A0A6A6KQY5</accession>
<evidence type="ECO:0000256" key="1">
    <source>
        <dbReference type="ARBA" id="ARBA00004123"/>
    </source>
</evidence>
<dbReference type="InterPro" id="IPR035979">
    <property type="entry name" value="RBD_domain_sf"/>
</dbReference>
<dbReference type="SUPFAM" id="SSF54928">
    <property type="entry name" value="RNA-binding domain, RBD"/>
    <property type="match status" value="1"/>
</dbReference>
<evidence type="ECO:0000259" key="8">
    <source>
        <dbReference type="PROSITE" id="PS50102"/>
    </source>
</evidence>
<comment type="subcellular location">
    <subcellularLocation>
        <location evidence="1">Nucleus</location>
    </subcellularLocation>
</comment>
<dbReference type="InterPro" id="IPR000504">
    <property type="entry name" value="RRM_dom"/>
</dbReference>
<dbReference type="Proteomes" id="UP000467840">
    <property type="component" value="Chromosome 2"/>
</dbReference>
<dbReference type="Gene3D" id="1.10.20.70">
    <property type="entry name" value="Transcription termination and cleavage factor, C-terminal domain"/>
    <property type="match status" value="1"/>
</dbReference>
<dbReference type="InterPro" id="IPR025742">
    <property type="entry name" value="CSTF2_hinge"/>
</dbReference>
<proteinExistence type="predicted"/>
<dbReference type="PANTHER" id="PTHR45735">
    <property type="entry name" value="CLEAVAGE STIMULATION FACTOR SUBUNIT 2"/>
    <property type="match status" value="1"/>
</dbReference>
<dbReference type="InterPro" id="IPR003441">
    <property type="entry name" value="NAC-dom"/>
</dbReference>
<dbReference type="GO" id="GO:0031124">
    <property type="term" value="P:mRNA 3'-end processing"/>
    <property type="evidence" value="ECO:0007669"/>
    <property type="project" value="InterPro"/>
</dbReference>
<keyword evidence="11" id="KW-1185">Reference proteome</keyword>
<dbReference type="Pfam" id="PF02365">
    <property type="entry name" value="NAM"/>
    <property type="match status" value="1"/>
</dbReference>
<dbReference type="AlphaFoldDB" id="A0A6A6KQY5"/>
<keyword evidence="4" id="KW-0804">Transcription</keyword>
<dbReference type="SMART" id="SM00360">
    <property type="entry name" value="RRM"/>
    <property type="match status" value="1"/>
</dbReference>
<dbReference type="PROSITE" id="PS50102">
    <property type="entry name" value="RRM"/>
    <property type="match status" value="1"/>
</dbReference>
<feature type="region of interest" description="Disordered" evidence="7">
    <location>
        <begin position="407"/>
        <end position="447"/>
    </location>
</feature>
<dbReference type="InterPro" id="IPR036093">
    <property type="entry name" value="NAC_dom_sf"/>
</dbReference>
<evidence type="ECO:0000256" key="2">
    <source>
        <dbReference type="ARBA" id="ARBA00023015"/>
    </source>
</evidence>
<dbReference type="SUPFAM" id="SSF101941">
    <property type="entry name" value="NAC domain"/>
    <property type="match status" value="1"/>
</dbReference>
<feature type="region of interest" description="Disordered" evidence="7">
    <location>
        <begin position="592"/>
        <end position="625"/>
    </location>
</feature>
<evidence type="ECO:0000313" key="11">
    <source>
        <dbReference type="Proteomes" id="UP000467840"/>
    </source>
</evidence>
<evidence type="ECO:0000256" key="5">
    <source>
        <dbReference type="ARBA" id="ARBA00023242"/>
    </source>
</evidence>
<dbReference type="GO" id="GO:0006355">
    <property type="term" value="P:regulation of DNA-templated transcription"/>
    <property type="evidence" value="ECO:0007669"/>
    <property type="project" value="InterPro"/>
</dbReference>
<dbReference type="Gene3D" id="3.30.70.330">
    <property type="match status" value="1"/>
</dbReference>
<evidence type="ECO:0000256" key="4">
    <source>
        <dbReference type="ARBA" id="ARBA00023163"/>
    </source>
</evidence>
<evidence type="ECO:0000256" key="7">
    <source>
        <dbReference type="SAM" id="MobiDB-lite"/>
    </source>
</evidence>
<dbReference type="PROSITE" id="PS51005">
    <property type="entry name" value="NAC"/>
    <property type="match status" value="1"/>
</dbReference>
<keyword evidence="2" id="KW-0805">Transcription regulation</keyword>
<sequence>MTVTAASCLRRDEGNDKVWPPGFRFHPTDEELVLYYLKRKICRRRLRVDVIREVDVYKWDPEELPGQSIWKTGDRQWFFFSPRDRKYPNGARSNRATRQGGRAPNGERTDWVMHEYTLDEEELKRCQNVQVYKKSGSGPKNGEQYGAPFKEEDWADDDYAVVNNSDTPVKQPNAVIPSVDTIKTVAQMEQPLNDFDLEDFMKQIADEHPLYQAQISDYDYTSGLVQVAGEDETQSTLVDPSLREVIFPEPISLSPTSVQQESLDVNGSATAAFQSLEVPKVASGPHSSAGALQLCEDDFLEMDDLIGPEPTSLNTEKAAENLGFDNFGLSELDLYHDADLFLSEIGPVAQDTVSHVNGVGYPLQFHSMANQVDYQLQPHSAVNDVDYLQPQAFGAAQLWVDDQRSNAHATSETIHGTLSQPTPGVAYESSNAPTGANENQSGGEDGGATGWFSSALWEFLESIPTTPASAAETPLVNKAFERMSSFSRIRLNIKNNNINTDNLVGSNQTANSTKVGTSRVGNIPYDATEEQLIDICREVGPVVSFRLVIDRETGKPKGYGFCEYKDEETALSARRNLQGYEINGRQLRVDFAENDKNADRNREQGRGGPGLAASVDPQKQVGGPAILGESAQHQPIGLHIAITAATVMAGTLGGAQTGMQSNQNGLQSHSALVSDPLTLHLAKMSRSQLTDIMLELKVMATQNKEQARQLLLARPQLPKALFQAQIMLGMVTPQVLQMPNIRQPPGQPALHSLQDTQQVKQSSIQTLPGLPPLAQRSHAGLVSKIQEGQFSAVPQNSLLQNQFSASSQPMQPRTQIPQLASSNVPQQVSLPGQPGVPPLPPVHSSISPQIQVANSSSLNKQIPPSLLKHSGQRVGTASFGHTSQMVLRNASIQSSVVPHPSPSDAAFQPGPPISLGISDAIGNGIGRSIHAPDAAALVRRSNAYLNMQTNVVNDSKEPITHPSKLLKLNDGRSMSNSSGLWVLPPDVESALLQQVLNLTPEQLNSLPLEQRQQVIQLQQALRQDQIQPS</sequence>
<dbReference type="EMBL" id="JAAGAX010000015">
    <property type="protein sequence ID" value="KAF2291067.1"/>
    <property type="molecule type" value="Genomic_DNA"/>
</dbReference>
<name>A0A6A6KQY5_HEVBR</name>
<protein>
    <recommendedName>
        <fullName evidence="12">RRM domain-containing protein</fullName>
    </recommendedName>
</protein>
<keyword evidence="3" id="KW-0238">DNA-binding</keyword>
<feature type="domain" description="RRM" evidence="8">
    <location>
        <begin position="516"/>
        <end position="594"/>
    </location>
</feature>
<comment type="caution">
    <text evidence="10">The sequence shown here is derived from an EMBL/GenBank/DDBJ whole genome shotgun (WGS) entry which is preliminary data.</text>
</comment>
<dbReference type="InterPro" id="IPR012677">
    <property type="entry name" value="Nucleotide-bd_a/b_plait_sf"/>
</dbReference>
<dbReference type="FunFam" id="1.25.40.630:FF:000002">
    <property type="entry name" value="Cleavage stimulating factor 64"/>
    <property type="match status" value="1"/>
</dbReference>
<dbReference type="Gene3D" id="1.25.40.630">
    <property type="match status" value="1"/>
</dbReference>
<feature type="domain" description="NAC" evidence="9">
    <location>
        <begin position="19"/>
        <end position="182"/>
    </location>
</feature>
<dbReference type="PANTHER" id="PTHR45735:SF2">
    <property type="entry name" value="CLEAVAGE STIMULATION FACTOR SUBUNIT 2"/>
    <property type="match status" value="1"/>
</dbReference>
<dbReference type="Pfam" id="PF14327">
    <property type="entry name" value="CSTF2_hinge"/>
    <property type="match status" value="1"/>
</dbReference>
<evidence type="ECO:0000256" key="3">
    <source>
        <dbReference type="ARBA" id="ARBA00023125"/>
    </source>
</evidence>
<keyword evidence="5" id="KW-0539">Nucleus</keyword>
<feature type="region of interest" description="Disordered" evidence="7">
    <location>
        <begin position="88"/>
        <end position="107"/>
    </location>
</feature>
<dbReference type="FunFam" id="3.30.70.330:FF:000378">
    <property type="entry name" value="Cleavage stimulating factor 64"/>
    <property type="match status" value="1"/>
</dbReference>
<organism evidence="10 11">
    <name type="scientific">Hevea brasiliensis</name>
    <name type="common">Para rubber tree</name>
    <name type="synonym">Siphonia brasiliensis</name>
    <dbReference type="NCBI Taxonomy" id="3981"/>
    <lineage>
        <taxon>Eukaryota</taxon>
        <taxon>Viridiplantae</taxon>
        <taxon>Streptophyta</taxon>
        <taxon>Embryophyta</taxon>
        <taxon>Tracheophyta</taxon>
        <taxon>Spermatophyta</taxon>
        <taxon>Magnoliopsida</taxon>
        <taxon>eudicotyledons</taxon>
        <taxon>Gunneridae</taxon>
        <taxon>Pentapetalae</taxon>
        <taxon>rosids</taxon>
        <taxon>fabids</taxon>
        <taxon>Malpighiales</taxon>
        <taxon>Euphorbiaceae</taxon>
        <taxon>Crotonoideae</taxon>
        <taxon>Micrandreae</taxon>
        <taxon>Hevea</taxon>
    </lineage>
</organism>
<dbReference type="InterPro" id="IPR026896">
    <property type="entry name" value="CSTF_C"/>
</dbReference>
<dbReference type="Pfam" id="PF00076">
    <property type="entry name" value="RRM_1"/>
    <property type="match status" value="1"/>
</dbReference>
<dbReference type="GO" id="GO:0003729">
    <property type="term" value="F:mRNA binding"/>
    <property type="evidence" value="ECO:0007669"/>
    <property type="project" value="TreeGrafter"/>
</dbReference>
<reference evidence="10 11" key="1">
    <citation type="journal article" date="2020" name="Mol. Plant">
        <title>The Chromosome-Based Rubber Tree Genome Provides New Insights into Spurge Genome Evolution and Rubber Biosynthesis.</title>
        <authorList>
            <person name="Liu J."/>
            <person name="Shi C."/>
            <person name="Shi C.C."/>
            <person name="Li W."/>
            <person name="Zhang Q.J."/>
            <person name="Zhang Y."/>
            <person name="Li K."/>
            <person name="Lu H.F."/>
            <person name="Shi C."/>
            <person name="Zhu S.T."/>
            <person name="Xiao Z.Y."/>
            <person name="Nan H."/>
            <person name="Yue Y."/>
            <person name="Zhu X.G."/>
            <person name="Wu Y."/>
            <person name="Hong X.N."/>
            <person name="Fan G.Y."/>
            <person name="Tong Y."/>
            <person name="Zhang D."/>
            <person name="Mao C.L."/>
            <person name="Liu Y.L."/>
            <person name="Hao S.J."/>
            <person name="Liu W.Q."/>
            <person name="Lv M.Q."/>
            <person name="Zhang H.B."/>
            <person name="Liu Y."/>
            <person name="Hu-Tang G.R."/>
            <person name="Wang J.P."/>
            <person name="Wang J.H."/>
            <person name="Sun Y.H."/>
            <person name="Ni S.B."/>
            <person name="Chen W.B."/>
            <person name="Zhang X.C."/>
            <person name="Jiao Y.N."/>
            <person name="Eichler E.E."/>
            <person name="Li G.H."/>
            <person name="Liu X."/>
            <person name="Gao L.Z."/>
        </authorList>
    </citation>
    <scope>NUCLEOTIDE SEQUENCE [LARGE SCALE GENOMIC DNA]</scope>
    <source>
        <strain evidence="11">cv. GT1</strain>
        <tissue evidence="10">Leaf</tissue>
    </source>
</reference>
<dbReference type="FunFam" id="1.10.20.70:FF:000002">
    <property type="entry name" value="Related to Cleavage stimulation factor"/>
    <property type="match status" value="1"/>
</dbReference>
<evidence type="ECO:0000313" key="10">
    <source>
        <dbReference type="EMBL" id="KAF2291067.1"/>
    </source>
</evidence>
<dbReference type="GO" id="GO:0005847">
    <property type="term" value="C:mRNA cleavage and polyadenylation specificity factor complex"/>
    <property type="evidence" value="ECO:0007669"/>
    <property type="project" value="TreeGrafter"/>
</dbReference>
<feature type="compositionally biased region" description="Polar residues" evidence="7">
    <location>
        <begin position="407"/>
        <end position="442"/>
    </location>
</feature>
<gene>
    <name evidence="10" type="ORF">GH714_019527</name>
</gene>
<dbReference type="CDD" id="cd12398">
    <property type="entry name" value="RRM_CSTF2_RNA15_like"/>
    <property type="match status" value="1"/>
</dbReference>
<dbReference type="Gene3D" id="2.170.150.80">
    <property type="entry name" value="NAC domain"/>
    <property type="match status" value="1"/>
</dbReference>
<evidence type="ECO:0000259" key="9">
    <source>
        <dbReference type="PROSITE" id="PS51005"/>
    </source>
</evidence>
<dbReference type="GO" id="GO:0003677">
    <property type="term" value="F:DNA binding"/>
    <property type="evidence" value="ECO:0007669"/>
    <property type="project" value="UniProtKB-KW"/>
</dbReference>
<evidence type="ECO:0008006" key="12">
    <source>
        <dbReference type="Google" id="ProtNLM"/>
    </source>
</evidence>
<feature type="compositionally biased region" description="Basic and acidic residues" evidence="7">
    <location>
        <begin position="592"/>
        <end position="605"/>
    </location>
</feature>
<keyword evidence="6" id="KW-0694">RNA-binding</keyword>
<dbReference type="Pfam" id="PF14304">
    <property type="entry name" value="CSTF_C"/>
    <property type="match status" value="1"/>
</dbReference>
<dbReference type="InterPro" id="IPR038192">
    <property type="entry name" value="CSTF_C_sf"/>
</dbReference>